<dbReference type="EMBL" id="SLWW01000001">
    <property type="protein sequence ID" value="TCO74206.1"/>
    <property type="molecule type" value="Genomic_DNA"/>
</dbReference>
<evidence type="ECO:0000256" key="1">
    <source>
        <dbReference type="SAM" id="SignalP"/>
    </source>
</evidence>
<dbReference type="Proteomes" id="UP000295142">
    <property type="component" value="Unassembled WGS sequence"/>
</dbReference>
<sequence length="186" mass="19428">MKRLACLAALALVPAAPVLADEVTDALTGATEAYEAGDVKLALEELAFAQQRMQAMKAEGLTAFLPPAPEGWTREIDTQMNAGLAMMGGGTGAEATYANGDASFVVTLMADNPMVGAMGAMFGNPMLMGAAGEIVRVGRQKFVDQDGELTTLVDNRILVQARGAGREVMLPVLEAMDYEGLAGFGR</sequence>
<proteinExistence type="predicted"/>
<evidence type="ECO:0000313" key="2">
    <source>
        <dbReference type="EMBL" id="TCO74206.1"/>
    </source>
</evidence>
<dbReference type="RefSeq" id="WP_132540875.1">
    <property type="nucleotide sequence ID" value="NZ_SLWW01000001.1"/>
</dbReference>
<evidence type="ECO:0000313" key="3">
    <source>
        <dbReference type="Proteomes" id="UP000295142"/>
    </source>
</evidence>
<name>A0A4R2KT16_9RHOB</name>
<reference evidence="2 3" key="1">
    <citation type="submission" date="2019-03" db="EMBL/GenBank/DDBJ databases">
        <title>Genomic Encyclopedia of Type Strains, Phase IV (KMG-IV): sequencing the most valuable type-strain genomes for metagenomic binning, comparative biology and taxonomic classification.</title>
        <authorList>
            <person name="Goeker M."/>
        </authorList>
    </citation>
    <scope>NUCLEOTIDE SEQUENCE [LARGE SCALE GENOMIC DNA]</scope>
    <source>
        <strain evidence="2 3">DSM 4868</strain>
    </source>
</reference>
<keyword evidence="3" id="KW-1185">Reference proteome</keyword>
<organism evidence="2 3">
    <name type="scientific">Rhodovulum euryhalinum</name>
    <dbReference type="NCBI Taxonomy" id="35805"/>
    <lineage>
        <taxon>Bacteria</taxon>
        <taxon>Pseudomonadati</taxon>
        <taxon>Pseudomonadota</taxon>
        <taxon>Alphaproteobacteria</taxon>
        <taxon>Rhodobacterales</taxon>
        <taxon>Paracoccaceae</taxon>
        <taxon>Rhodovulum</taxon>
    </lineage>
</organism>
<feature type="signal peptide" evidence="1">
    <location>
        <begin position="1"/>
        <end position="20"/>
    </location>
</feature>
<keyword evidence="1" id="KW-0732">Signal</keyword>
<dbReference type="AlphaFoldDB" id="A0A4R2KT16"/>
<dbReference type="OrthoDB" id="7265885at2"/>
<gene>
    <name evidence="2" type="ORF">EV655_101367</name>
</gene>
<protein>
    <submittedName>
        <fullName evidence="2">Uncharacterized protein</fullName>
    </submittedName>
</protein>
<comment type="caution">
    <text evidence="2">The sequence shown here is derived from an EMBL/GenBank/DDBJ whole genome shotgun (WGS) entry which is preliminary data.</text>
</comment>
<accession>A0A4R2KT16</accession>
<feature type="chain" id="PRO_5020348160" evidence="1">
    <location>
        <begin position="21"/>
        <end position="186"/>
    </location>
</feature>